<dbReference type="GO" id="GO:1990871">
    <property type="term" value="C:Vma12-Vma22 assembly complex"/>
    <property type="evidence" value="ECO:0007669"/>
    <property type="project" value="TreeGrafter"/>
</dbReference>
<dbReference type="Proteomes" id="UP000038010">
    <property type="component" value="Unassembled WGS sequence"/>
</dbReference>
<dbReference type="STRING" id="1664694.A0A0N1HZB9"/>
<accession>A0A0N1HZB9</accession>
<protein>
    <recommendedName>
        <fullName evidence="1">Vacuolar ATPase assembly protein VMA22</fullName>
    </recommendedName>
</protein>
<dbReference type="VEuPathDB" id="FungiDB:AB675_6423"/>
<proteinExistence type="predicted"/>
<feature type="compositionally biased region" description="Polar residues" evidence="2">
    <location>
        <begin position="164"/>
        <end position="200"/>
    </location>
</feature>
<evidence type="ECO:0000313" key="4">
    <source>
        <dbReference type="Proteomes" id="UP000038010"/>
    </source>
</evidence>
<dbReference type="PANTHER" id="PTHR31996">
    <property type="entry name" value="COILED-COIL DOMAIN-CONTAINING PROTEIN 115"/>
    <property type="match status" value="1"/>
</dbReference>
<dbReference type="GO" id="GO:0070072">
    <property type="term" value="P:vacuolar proton-transporting V-type ATPase complex assembly"/>
    <property type="evidence" value="ECO:0007669"/>
    <property type="project" value="InterPro"/>
</dbReference>
<dbReference type="GO" id="GO:0051082">
    <property type="term" value="F:unfolded protein binding"/>
    <property type="evidence" value="ECO:0007669"/>
    <property type="project" value="TreeGrafter"/>
</dbReference>
<feature type="compositionally biased region" description="Basic and acidic residues" evidence="2">
    <location>
        <begin position="121"/>
        <end position="132"/>
    </location>
</feature>
<gene>
    <name evidence="3" type="ORF">AB675_6423</name>
</gene>
<dbReference type="OrthoDB" id="4160525at2759"/>
<dbReference type="RefSeq" id="XP_018004050.1">
    <property type="nucleotide sequence ID" value="XM_018146715.1"/>
</dbReference>
<dbReference type="Pfam" id="PF21730">
    <property type="entry name" value="Vma22_CCDC115"/>
    <property type="match status" value="1"/>
</dbReference>
<dbReference type="PANTHER" id="PTHR31996:SF2">
    <property type="entry name" value="COILED-COIL DOMAIN-CONTAINING PROTEIN 115"/>
    <property type="match status" value="1"/>
</dbReference>
<comment type="caution">
    <text evidence="3">The sequence shown here is derived from an EMBL/GenBank/DDBJ whole genome shotgun (WGS) entry which is preliminary data.</text>
</comment>
<dbReference type="InterPro" id="IPR040357">
    <property type="entry name" value="Vma22/CCDC115"/>
</dbReference>
<dbReference type="EMBL" id="LFJN01000004">
    <property type="protein sequence ID" value="KPI44087.1"/>
    <property type="molecule type" value="Genomic_DNA"/>
</dbReference>
<feature type="region of interest" description="Disordered" evidence="2">
    <location>
        <begin position="164"/>
        <end position="207"/>
    </location>
</feature>
<feature type="compositionally biased region" description="Basic and acidic residues" evidence="2">
    <location>
        <begin position="88"/>
        <end position="101"/>
    </location>
</feature>
<keyword evidence="4" id="KW-1185">Reference proteome</keyword>
<evidence type="ECO:0000256" key="2">
    <source>
        <dbReference type="SAM" id="MobiDB-lite"/>
    </source>
</evidence>
<evidence type="ECO:0000313" key="3">
    <source>
        <dbReference type="EMBL" id="KPI44087.1"/>
    </source>
</evidence>
<dbReference type="GeneID" id="28738595"/>
<evidence type="ECO:0000256" key="1">
    <source>
        <dbReference type="ARBA" id="ARBA00093634"/>
    </source>
</evidence>
<feature type="region of interest" description="Disordered" evidence="2">
    <location>
        <begin position="88"/>
        <end position="148"/>
    </location>
</feature>
<reference evidence="3 4" key="1">
    <citation type="submission" date="2015-06" db="EMBL/GenBank/DDBJ databases">
        <title>Draft genome of the ant-associated black yeast Phialophora attae CBS 131958.</title>
        <authorList>
            <person name="Moreno L.F."/>
            <person name="Stielow B.J."/>
            <person name="de Hoog S."/>
            <person name="Vicente V.A."/>
            <person name="Weiss V.A."/>
            <person name="de Vries M."/>
            <person name="Cruz L.M."/>
            <person name="Souza E.M."/>
        </authorList>
    </citation>
    <scope>NUCLEOTIDE SEQUENCE [LARGE SCALE GENOMIC DNA]</scope>
    <source>
        <strain evidence="3 4">CBS 131958</strain>
    </source>
</reference>
<dbReference type="AlphaFoldDB" id="A0A0N1HZB9"/>
<sequence length="251" mass="26509">MAASHDDSDAENLIDRLDDLLAQHLDLLDSYTTLRTQLSEQFSSGFFSLAAANRNAAASLGAGRRFGSDGFDGRTKAGRVVKIAAEVDKTEEQEAKEEKTGSKAAEGAEDVPNGGPSLVEPESRQGISEKTEQWLPPAKTTGAASKTIPDQANAADLSARLSSLTLPTTPANPTFSITQIQPGSSTPSAEANDSPTTTKSKLPRNPLNWYTPLPPPALRQTQQTFVSSLDTLAAVINATEALDALDARCEA</sequence>
<name>A0A0N1HZB9_9EURO</name>
<organism evidence="3 4">
    <name type="scientific">Cyphellophora attinorum</name>
    <dbReference type="NCBI Taxonomy" id="1664694"/>
    <lineage>
        <taxon>Eukaryota</taxon>
        <taxon>Fungi</taxon>
        <taxon>Dikarya</taxon>
        <taxon>Ascomycota</taxon>
        <taxon>Pezizomycotina</taxon>
        <taxon>Eurotiomycetes</taxon>
        <taxon>Chaetothyriomycetidae</taxon>
        <taxon>Chaetothyriales</taxon>
        <taxon>Cyphellophoraceae</taxon>
        <taxon>Cyphellophora</taxon>
    </lineage>
</organism>